<gene>
    <name evidence="2" type="ORF">SSLN_LOCUS18541</name>
</gene>
<reference evidence="2 3" key="2">
    <citation type="submission" date="2018-11" db="EMBL/GenBank/DDBJ databases">
        <authorList>
            <consortium name="Pathogen Informatics"/>
        </authorList>
    </citation>
    <scope>NUCLEOTIDE SEQUENCE [LARGE SCALE GENOMIC DNA]</scope>
    <source>
        <strain evidence="2 3">NST_G2</strain>
    </source>
</reference>
<feature type="domain" description="Receptor L-domain" evidence="1">
    <location>
        <begin position="24"/>
        <end position="128"/>
    </location>
</feature>
<dbReference type="SUPFAM" id="SSF52058">
    <property type="entry name" value="L domain-like"/>
    <property type="match status" value="1"/>
</dbReference>
<dbReference type="Pfam" id="PF01030">
    <property type="entry name" value="Recep_L_domain"/>
    <property type="match status" value="1"/>
</dbReference>
<dbReference type="AlphaFoldDB" id="A0A183TPZ3"/>
<evidence type="ECO:0000313" key="2">
    <source>
        <dbReference type="EMBL" id="VDM04927.1"/>
    </source>
</evidence>
<dbReference type="STRING" id="70667.A0A183TPZ3"/>
<dbReference type="Gene3D" id="3.80.20.20">
    <property type="entry name" value="Receptor L-domain"/>
    <property type="match status" value="1"/>
</dbReference>
<reference evidence="4" key="1">
    <citation type="submission" date="2016-06" db="UniProtKB">
        <authorList>
            <consortium name="WormBaseParasite"/>
        </authorList>
    </citation>
    <scope>IDENTIFICATION</scope>
</reference>
<dbReference type="InterPro" id="IPR036941">
    <property type="entry name" value="Rcpt_L-dom_sf"/>
</dbReference>
<keyword evidence="3" id="KW-1185">Reference proteome</keyword>
<dbReference type="WBParaSite" id="SSLN_0001923801-mRNA-1">
    <property type="protein sequence ID" value="SSLN_0001923801-mRNA-1"/>
    <property type="gene ID" value="SSLN_0001923801"/>
</dbReference>
<evidence type="ECO:0000313" key="4">
    <source>
        <dbReference type="WBParaSite" id="SSLN_0001923801-mRNA-1"/>
    </source>
</evidence>
<dbReference type="InterPro" id="IPR000494">
    <property type="entry name" value="Rcpt_L-dom"/>
</dbReference>
<dbReference type="EMBL" id="UYSU01044669">
    <property type="protein sequence ID" value="VDM04927.1"/>
    <property type="molecule type" value="Genomic_DNA"/>
</dbReference>
<protein>
    <submittedName>
        <fullName evidence="4">Recep_L_domain domain-containing protein</fullName>
    </submittedName>
</protein>
<sequence>MDRISVCGDYDVRRAASLTRIQSCTVIEGNLLILMTKLPVTASVPNLREITGYLVIYDLTGLESLSTLFPNLTVIRGQSLIYNYALVIRSTTLKYIGLPSLRVIQRGGVRIDLNANLCYVRTVNWTEILGPQSPAAAPVRHLSNRLICPENCPAECSNGLDSSVPTGALIAIGSNSNNSNSPKSQLREDNKLASPARGHCWSPLHCQSGMCKIAPVLSANVFVLD</sequence>
<proteinExistence type="predicted"/>
<organism evidence="4">
    <name type="scientific">Schistocephalus solidus</name>
    <name type="common">Tapeworm</name>
    <dbReference type="NCBI Taxonomy" id="70667"/>
    <lineage>
        <taxon>Eukaryota</taxon>
        <taxon>Metazoa</taxon>
        <taxon>Spiralia</taxon>
        <taxon>Lophotrochozoa</taxon>
        <taxon>Platyhelminthes</taxon>
        <taxon>Cestoda</taxon>
        <taxon>Eucestoda</taxon>
        <taxon>Diphyllobothriidea</taxon>
        <taxon>Diphyllobothriidae</taxon>
        <taxon>Schistocephalus</taxon>
    </lineage>
</organism>
<dbReference type="OrthoDB" id="5809444at2759"/>
<evidence type="ECO:0000313" key="3">
    <source>
        <dbReference type="Proteomes" id="UP000275846"/>
    </source>
</evidence>
<evidence type="ECO:0000259" key="1">
    <source>
        <dbReference type="Pfam" id="PF01030"/>
    </source>
</evidence>
<dbReference type="Proteomes" id="UP000275846">
    <property type="component" value="Unassembled WGS sequence"/>
</dbReference>
<name>A0A183TPZ3_SCHSO</name>
<accession>A0A183TPZ3</accession>